<sequence>MYGIPQPKTPYTEELWTNVDSPDVRAYPKSKTLAERAAWNFIETEGGSLELSVVNPVGIFGPVLGPDFSKSVILVQRLLNGDMIGCPQLQYGVVDVRDVADLHCRAMTNPKAKGERFLPVSPPCMTIQQMSMVLRDRMGNAAKRSPTRVVPNFLIKVVALFDPQVANLVSELGKLKKMSNEKAKTLLGWQLRTGVDAVVATAESLIEFGLVKSP</sequence>
<name>A0A3D8SX86_9HELO</name>
<comment type="caution">
    <text evidence="4">The sequence shown here is derived from an EMBL/GenBank/DDBJ whole genome shotgun (WGS) entry which is preliminary data.</text>
</comment>
<dbReference type="InterPro" id="IPR001509">
    <property type="entry name" value="Epimerase_deHydtase"/>
</dbReference>
<protein>
    <recommendedName>
        <fullName evidence="3">NAD-dependent epimerase/dehydratase domain-containing protein</fullName>
    </recommendedName>
</protein>
<dbReference type="GO" id="GO:0016616">
    <property type="term" value="F:oxidoreductase activity, acting on the CH-OH group of donors, NAD or NADP as acceptor"/>
    <property type="evidence" value="ECO:0007669"/>
    <property type="project" value="TreeGrafter"/>
</dbReference>
<dbReference type="SUPFAM" id="SSF51735">
    <property type="entry name" value="NAD(P)-binding Rossmann-fold domains"/>
    <property type="match status" value="1"/>
</dbReference>
<evidence type="ECO:0000256" key="1">
    <source>
        <dbReference type="ARBA" id="ARBA00023002"/>
    </source>
</evidence>
<proteinExistence type="inferred from homology"/>
<keyword evidence="1" id="KW-0560">Oxidoreductase</keyword>
<dbReference type="OrthoDB" id="2735536at2759"/>
<reference evidence="4 5" key="1">
    <citation type="journal article" date="2018" name="IMA Fungus">
        <title>IMA Genome-F 9: Draft genome sequence of Annulohypoxylon stygium, Aspergillus mulundensis, Berkeleyomyces basicola (syn. Thielaviopsis basicola), Ceratocystis smalleyi, two Cercospora beticola strains, Coleophoma cylindrospora, Fusarium fracticaudum, Phialophora cf. hyalina, and Morchella septimelata.</title>
        <authorList>
            <person name="Wingfield B.D."/>
            <person name="Bills G.F."/>
            <person name="Dong Y."/>
            <person name="Huang W."/>
            <person name="Nel W.J."/>
            <person name="Swalarsk-Parry B.S."/>
            <person name="Vaghefi N."/>
            <person name="Wilken P.M."/>
            <person name="An Z."/>
            <person name="de Beer Z.W."/>
            <person name="De Vos L."/>
            <person name="Chen L."/>
            <person name="Duong T.A."/>
            <person name="Gao Y."/>
            <person name="Hammerbacher A."/>
            <person name="Kikkert J.R."/>
            <person name="Li Y."/>
            <person name="Li H."/>
            <person name="Li K."/>
            <person name="Li Q."/>
            <person name="Liu X."/>
            <person name="Ma X."/>
            <person name="Naidoo K."/>
            <person name="Pethybridge S.J."/>
            <person name="Sun J."/>
            <person name="Steenkamp E.T."/>
            <person name="van der Nest M.A."/>
            <person name="van Wyk S."/>
            <person name="Wingfield M.J."/>
            <person name="Xiong C."/>
            <person name="Yue Q."/>
            <person name="Zhang X."/>
        </authorList>
    </citation>
    <scope>NUCLEOTIDE SEQUENCE [LARGE SCALE GENOMIC DNA]</scope>
    <source>
        <strain evidence="4 5">BP5796</strain>
    </source>
</reference>
<evidence type="ECO:0000313" key="4">
    <source>
        <dbReference type="EMBL" id="RDW90916.1"/>
    </source>
</evidence>
<dbReference type="Proteomes" id="UP000256328">
    <property type="component" value="Unassembled WGS sequence"/>
</dbReference>
<dbReference type="InterPro" id="IPR036291">
    <property type="entry name" value="NAD(P)-bd_dom_sf"/>
</dbReference>
<dbReference type="AlphaFoldDB" id="A0A3D8SX86"/>
<accession>A0A3D8SX86</accession>
<evidence type="ECO:0000259" key="3">
    <source>
        <dbReference type="Pfam" id="PF01370"/>
    </source>
</evidence>
<dbReference type="EMBL" id="PDLN01000003">
    <property type="protein sequence ID" value="RDW90916.1"/>
    <property type="molecule type" value="Genomic_DNA"/>
</dbReference>
<dbReference type="PANTHER" id="PTHR10366">
    <property type="entry name" value="NAD DEPENDENT EPIMERASE/DEHYDRATASE"/>
    <property type="match status" value="1"/>
</dbReference>
<dbReference type="InterPro" id="IPR050425">
    <property type="entry name" value="NAD(P)_dehydrat-like"/>
</dbReference>
<comment type="similarity">
    <text evidence="2">Belongs to the NAD(P)-dependent epimerase/dehydratase family. Dihydroflavonol-4-reductase subfamily.</text>
</comment>
<dbReference type="Gene3D" id="3.40.50.720">
    <property type="entry name" value="NAD(P)-binding Rossmann-like Domain"/>
    <property type="match status" value="1"/>
</dbReference>
<organism evidence="4 5">
    <name type="scientific">Coleophoma crateriformis</name>
    <dbReference type="NCBI Taxonomy" id="565419"/>
    <lineage>
        <taxon>Eukaryota</taxon>
        <taxon>Fungi</taxon>
        <taxon>Dikarya</taxon>
        <taxon>Ascomycota</taxon>
        <taxon>Pezizomycotina</taxon>
        <taxon>Leotiomycetes</taxon>
        <taxon>Helotiales</taxon>
        <taxon>Dermateaceae</taxon>
        <taxon>Coleophoma</taxon>
    </lineage>
</organism>
<feature type="domain" description="NAD-dependent epimerase/dehydratase" evidence="3">
    <location>
        <begin position="1"/>
        <end position="114"/>
    </location>
</feature>
<gene>
    <name evidence="4" type="ORF">BP5796_02081</name>
</gene>
<evidence type="ECO:0000313" key="5">
    <source>
        <dbReference type="Proteomes" id="UP000256328"/>
    </source>
</evidence>
<keyword evidence="5" id="KW-1185">Reference proteome</keyword>
<dbReference type="Pfam" id="PF01370">
    <property type="entry name" value="Epimerase"/>
    <property type="match status" value="1"/>
</dbReference>
<dbReference type="PANTHER" id="PTHR10366:SF564">
    <property type="entry name" value="STEROL-4-ALPHA-CARBOXYLATE 3-DEHYDROGENASE, DECARBOXYLATING"/>
    <property type="match status" value="1"/>
</dbReference>
<evidence type="ECO:0000256" key="2">
    <source>
        <dbReference type="ARBA" id="ARBA00023445"/>
    </source>
</evidence>